<name>A0A6D2KXS0_9BRAS</name>
<evidence type="ECO:0000256" key="5">
    <source>
        <dbReference type="SAM" id="MobiDB-lite"/>
    </source>
</evidence>
<keyword evidence="4" id="KW-0458">Lysosome</keyword>
<comment type="subcellular location">
    <subcellularLocation>
        <location evidence="1">Lysosome membrane</location>
    </subcellularLocation>
</comment>
<comment type="similarity">
    <text evidence="2">Belongs to the BORCS8 family.</text>
</comment>
<gene>
    <name evidence="6" type="ORF">MERR_LOCUS39268</name>
</gene>
<organism evidence="6 7">
    <name type="scientific">Microthlaspi erraticum</name>
    <dbReference type="NCBI Taxonomy" id="1685480"/>
    <lineage>
        <taxon>Eukaryota</taxon>
        <taxon>Viridiplantae</taxon>
        <taxon>Streptophyta</taxon>
        <taxon>Embryophyta</taxon>
        <taxon>Tracheophyta</taxon>
        <taxon>Spermatophyta</taxon>
        <taxon>Magnoliopsida</taxon>
        <taxon>eudicotyledons</taxon>
        <taxon>Gunneridae</taxon>
        <taxon>Pentapetalae</taxon>
        <taxon>rosids</taxon>
        <taxon>malvids</taxon>
        <taxon>Brassicales</taxon>
        <taxon>Brassicaceae</taxon>
        <taxon>Coluteocarpeae</taxon>
        <taxon>Microthlaspi</taxon>
    </lineage>
</organism>
<evidence type="ECO:0000313" key="7">
    <source>
        <dbReference type="Proteomes" id="UP000467841"/>
    </source>
</evidence>
<dbReference type="Pfam" id="PF10167">
    <property type="entry name" value="BORCS8"/>
    <property type="match status" value="1"/>
</dbReference>
<dbReference type="EMBL" id="CACVBM020001496">
    <property type="protein sequence ID" value="CAA7052033.1"/>
    <property type="molecule type" value="Genomic_DNA"/>
</dbReference>
<keyword evidence="7" id="KW-1185">Reference proteome</keyword>
<dbReference type="GO" id="GO:0005765">
    <property type="term" value="C:lysosomal membrane"/>
    <property type="evidence" value="ECO:0007669"/>
    <property type="project" value="UniProtKB-SubCell"/>
</dbReference>
<keyword evidence="3" id="KW-0472">Membrane</keyword>
<dbReference type="Proteomes" id="UP000467841">
    <property type="component" value="Unassembled WGS sequence"/>
</dbReference>
<dbReference type="OrthoDB" id="19830at2759"/>
<dbReference type="PANTHER" id="PTHR21146">
    <property type="entry name" value="MEF2B PROTEIN"/>
    <property type="match status" value="1"/>
</dbReference>
<evidence type="ECO:0000256" key="1">
    <source>
        <dbReference type="ARBA" id="ARBA00004656"/>
    </source>
</evidence>
<evidence type="ECO:0000256" key="3">
    <source>
        <dbReference type="ARBA" id="ARBA00023136"/>
    </source>
</evidence>
<protein>
    <submittedName>
        <fullName evidence="6">Uncharacterized protein</fullName>
    </submittedName>
</protein>
<accession>A0A6D2KXS0</accession>
<feature type="region of interest" description="Disordered" evidence="5">
    <location>
        <begin position="174"/>
        <end position="199"/>
    </location>
</feature>
<dbReference type="AlphaFoldDB" id="A0A6D2KXS0"/>
<proteinExistence type="inferred from homology"/>
<evidence type="ECO:0000313" key="6">
    <source>
        <dbReference type="EMBL" id="CAA7052033.1"/>
    </source>
</evidence>
<evidence type="ECO:0000256" key="2">
    <source>
        <dbReference type="ARBA" id="ARBA00010463"/>
    </source>
</evidence>
<sequence>MHEFSTVDGFAEINESLAEMIKYIANEPSVGLYYIQQHVRNAAPNVLNLNNSVLEKSRETLLHTEDLDDSIAMVKSMKECGSPIADEMIGDIKNSLAIMSSKQPKRGVIVNNFAAASPWSRSSSVLTTATTTTRGSDYSQENSEGSSYFTSVFKSAKEKASNIKWPQLDFKEQKVESSPNVESNELVEGGGEEEEVLSKGEHLVETTKFEEFKAGKEASLKAWLGDMDGDADVDRRAAERI</sequence>
<reference evidence="6" key="1">
    <citation type="submission" date="2020-01" db="EMBL/GenBank/DDBJ databases">
        <authorList>
            <person name="Mishra B."/>
        </authorList>
    </citation>
    <scope>NUCLEOTIDE SEQUENCE [LARGE SCALE GENOMIC DNA]</scope>
</reference>
<dbReference type="PANTHER" id="PTHR21146:SF0">
    <property type="entry name" value="BLOC-1-RELATED COMPLEX SUBUNIT 8"/>
    <property type="match status" value="1"/>
</dbReference>
<dbReference type="InterPro" id="IPR019320">
    <property type="entry name" value="BORCS8"/>
</dbReference>
<evidence type="ECO:0000256" key="4">
    <source>
        <dbReference type="ARBA" id="ARBA00023228"/>
    </source>
</evidence>
<comment type="caution">
    <text evidence="6">The sequence shown here is derived from an EMBL/GenBank/DDBJ whole genome shotgun (WGS) entry which is preliminary data.</text>
</comment>